<evidence type="ECO:0000256" key="5">
    <source>
        <dbReference type="ARBA" id="ARBA00023065"/>
    </source>
</evidence>
<dbReference type="PROSITE" id="PS51123">
    <property type="entry name" value="OMPA_2"/>
    <property type="match status" value="1"/>
</dbReference>
<evidence type="ECO:0000256" key="11">
    <source>
        <dbReference type="SAM" id="SignalP"/>
    </source>
</evidence>
<dbReference type="InterPro" id="IPR036737">
    <property type="entry name" value="OmpA-like_sf"/>
</dbReference>
<keyword evidence="4" id="KW-0812">Transmembrane</keyword>
<dbReference type="Pfam" id="PF00691">
    <property type="entry name" value="OmpA"/>
    <property type="match status" value="1"/>
</dbReference>
<dbReference type="OrthoDB" id="9805832at2"/>
<dbReference type="InterPro" id="IPR018247">
    <property type="entry name" value="EF_Hand_1_Ca_BS"/>
</dbReference>
<dbReference type="EMBL" id="PIPX01000001">
    <property type="protein sequence ID" value="RUO55235.1"/>
    <property type="molecule type" value="Genomic_DNA"/>
</dbReference>
<evidence type="ECO:0000256" key="7">
    <source>
        <dbReference type="ARBA" id="ARBA00023136"/>
    </source>
</evidence>
<evidence type="ECO:0000256" key="8">
    <source>
        <dbReference type="ARBA" id="ARBA00023237"/>
    </source>
</evidence>
<protein>
    <submittedName>
        <fullName evidence="13">OprF</fullName>
    </submittedName>
</protein>
<keyword evidence="8" id="KW-0998">Cell outer membrane</keyword>
<evidence type="ECO:0000256" key="1">
    <source>
        <dbReference type="ARBA" id="ARBA00004571"/>
    </source>
</evidence>
<evidence type="ECO:0000259" key="12">
    <source>
        <dbReference type="PROSITE" id="PS51123"/>
    </source>
</evidence>
<dbReference type="CDD" id="cd07185">
    <property type="entry name" value="OmpA_C-like"/>
    <property type="match status" value="1"/>
</dbReference>
<evidence type="ECO:0000256" key="4">
    <source>
        <dbReference type="ARBA" id="ARBA00022692"/>
    </source>
</evidence>
<dbReference type="InterPro" id="IPR011250">
    <property type="entry name" value="OMP/PagP_B-barrel"/>
</dbReference>
<name>A0A432Y2R7_9GAMM</name>
<dbReference type="GO" id="GO:0015288">
    <property type="term" value="F:porin activity"/>
    <property type="evidence" value="ECO:0007669"/>
    <property type="project" value="UniProtKB-KW"/>
</dbReference>
<dbReference type="PROSITE" id="PS00018">
    <property type="entry name" value="EF_HAND_1"/>
    <property type="match status" value="1"/>
</dbReference>
<keyword evidence="3" id="KW-1134">Transmembrane beta strand</keyword>
<dbReference type="Gene3D" id="2.40.160.20">
    <property type="match status" value="1"/>
</dbReference>
<gene>
    <name evidence="13" type="ORF">CWI70_00110</name>
</gene>
<dbReference type="PANTHER" id="PTHR30329">
    <property type="entry name" value="STATOR ELEMENT OF FLAGELLAR MOTOR COMPLEX"/>
    <property type="match status" value="1"/>
</dbReference>
<keyword evidence="11" id="KW-0732">Signal</keyword>
<dbReference type="AlphaFoldDB" id="A0A432Y2R7"/>
<evidence type="ECO:0000256" key="2">
    <source>
        <dbReference type="ARBA" id="ARBA00022448"/>
    </source>
</evidence>
<evidence type="ECO:0000256" key="9">
    <source>
        <dbReference type="PROSITE-ProRule" id="PRU00473"/>
    </source>
</evidence>
<keyword evidence="2" id="KW-0813">Transport</keyword>
<dbReference type="Proteomes" id="UP000287649">
    <property type="component" value="Unassembled WGS sequence"/>
</dbReference>
<reference evidence="14" key="1">
    <citation type="journal article" date="2018" name="Front. Microbiol.">
        <title>Genome-Based Analysis Reveals the Taxonomy and Diversity of the Family Idiomarinaceae.</title>
        <authorList>
            <person name="Liu Y."/>
            <person name="Lai Q."/>
            <person name="Shao Z."/>
        </authorList>
    </citation>
    <scope>NUCLEOTIDE SEQUENCE [LARGE SCALE GENOMIC DNA]</scope>
    <source>
        <strain evidence="14">PO-M2</strain>
    </source>
</reference>
<dbReference type="PRINTS" id="PR01021">
    <property type="entry name" value="OMPADOMAIN"/>
</dbReference>
<dbReference type="Gene3D" id="3.30.1330.60">
    <property type="entry name" value="OmpA-like domain"/>
    <property type="match status" value="1"/>
</dbReference>
<keyword evidence="7 9" id="KW-0472">Membrane</keyword>
<organism evidence="13 14">
    <name type="scientific">Pseudidiomarina homiensis</name>
    <dbReference type="NCBI Taxonomy" id="364198"/>
    <lineage>
        <taxon>Bacteria</taxon>
        <taxon>Pseudomonadati</taxon>
        <taxon>Pseudomonadota</taxon>
        <taxon>Gammaproteobacteria</taxon>
        <taxon>Alteromonadales</taxon>
        <taxon>Idiomarinaceae</taxon>
        <taxon>Pseudidiomarina</taxon>
    </lineage>
</organism>
<dbReference type="GO" id="GO:0046930">
    <property type="term" value="C:pore complex"/>
    <property type="evidence" value="ECO:0007669"/>
    <property type="project" value="UniProtKB-KW"/>
</dbReference>
<sequence length="355" mass="38569">MNRLAAVSLAVLAGLSYTGTAYAQSSEEGEWYVGPRIGPMGTDSDRLALENGQLVKFKGGFDTAFYGLEAGFKFTPEWGTRVYLDYIRGDVEVGGSSTGHVYGADLVYSFSESAYGTIGLNETDLGEFSDTFLRVGAGYREQLNRNWDIFAEGAVQQSEGDLTEFMLMTGLRYYFGRSAAPAPAPAPVSPQPQQAGPADSDGDGVVDAEDLCPNTQPTFKVDNTGCVVYADETITHELMINFAFDSAAIPAEAQGEVRETADFLNEYPAVKILIEGHTDSVGTVEYNQGLSERRAKSVGDSLINDYGIEQDRVDTVGYSENRPLVPNDTKENRAKNRRIEAKMSITKEKPVTKGN</sequence>
<dbReference type="InterPro" id="IPR050330">
    <property type="entry name" value="Bact_OuterMem_StrucFunc"/>
</dbReference>
<evidence type="ECO:0000313" key="13">
    <source>
        <dbReference type="EMBL" id="RUO55235.1"/>
    </source>
</evidence>
<dbReference type="InterPro" id="IPR006665">
    <property type="entry name" value="OmpA-like"/>
</dbReference>
<feature type="chain" id="PRO_5019382471" evidence="11">
    <location>
        <begin position="24"/>
        <end position="355"/>
    </location>
</feature>
<feature type="signal peptide" evidence="11">
    <location>
        <begin position="1"/>
        <end position="23"/>
    </location>
</feature>
<dbReference type="SUPFAM" id="SSF56925">
    <property type="entry name" value="OMPA-like"/>
    <property type="match status" value="1"/>
</dbReference>
<dbReference type="InterPro" id="IPR006664">
    <property type="entry name" value="OMP_bac"/>
</dbReference>
<evidence type="ECO:0000256" key="3">
    <source>
        <dbReference type="ARBA" id="ARBA00022452"/>
    </source>
</evidence>
<evidence type="ECO:0000313" key="14">
    <source>
        <dbReference type="Proteomes" id="UP000287649"/>
    </source>
</evidence>
<dbReference type="RefSeq" id="WP_126769460.1">
    <property type="nucleotide sequence ID" value="NZ_PIPX01000001.1"/>
</dbReference>
<evidence type="ECO:0000256" key="6">
    <source>
        <dbReference type="ARBA" id="ARBA00023114"/>
    </source>
</evidence>
<dbReference type="GO" id="GO:0006811">
    <property type="term" value="P:monoatomic ion transport"/>
    <property type="evidence" value="ECO:0007669"/>
    <property type="project" value="UniProtKB-KW"/>
</dbReference>
<dbReference type="GO" id="GO:0009279">
    <property type="term" value="C:cell outer membrane"/>
    <property type="evidence" value="ECO:0007669"/>
    <property type="project" value="UniProtKB-SubCell"/>
</dbReference>
<dbReference type="SUPFAM" id="SSF103088">
    <property type="entry name" value="OmpA-like"/>
    <property type="match status" value="1"/>
</dbReference>
<accession>A0A432Y2R7</accession>
<feature type="domain" description="OmpA-like" evidence="12">
    <location>
        <begin position="229"/>
        <end position="347"/>
    </location>
</feature>
<feature type="region of interest" description="Disordered" evidence="10">
    <location>
        <begin position="182"/>
        <end position="203"/>
    </location>
</feature>
<keyword evidence="5" id="KW-0406">Ion transport</keyword>
<comment type="caution">
    <text evidence="13">The sequence shown here is derived from an EMBL/GenBank/DDBJ whole genome shotgun (WGS) entry which is preliminary data.</text>
</comment>
<evidence type="ECO:0000256" key="10">
    <source>
        <dbReference type="SAM" id="MobiDB-lite"/>
    </source>
</evidence>
<keyword evidence="6" id="KW-0626">Porin</keyword>
<keyword evidence="14" id="KW-1185">Reference proteome</keyword>
<dbReference type="PANTHER" id="PTHR30329:SF21">
    <property type="entry name" value="LIPOPROTEIN YIAD-RELATED"/>
    <property type="match status" value="1"/>
</dbReference>
<comment type="subcellular location">
    <subcellularLocation>
        <location evidence="1">Cell outer membrane</location>
        <topology evidence="1">Multi-pass membrane protein</topology>
    </subcellularLocation>
</comment>
<proteinExistence type="predicted"/>